<keyword evidence="2" id="KW-1185">Reference proteome</keyword>
<name>A0AA38TMF3_9ASTR</name>
<dbReference type="EMBL" id="JARYMX010000003">
    <property type="protein sequence ID" value="KAJ9556756.1"/>
    <property type="molecule type" value="Genomic_DNA"/>
</dbReference>
<reference evidence="1" key="1">
    <citation type="submission" date="2023-03" db="EMBL/GenBank/DDBJ databases">
        <title>Chromosome-scale reference genome and RAD-based genetic map of yellow starthistle (Centaurea solstitialis) reveal putative structural variation and QTLs associated with invader traits.</title>
        <authorList>
            <person name="Reatini B."/>
            <person name="Cang F.A."/>
            <person name="Jiang Q."/>
            <person name="Mckibben M.T.W."/>
            <person name="Barker M.S."/>
            <person name="Rieseberg L.H."/>
            <person name="Dlugosch K.M."/>
        </authorList>
    </citation>
    <scope>NUCLEOTIDE SEQUENCE</scope>
    <source>
        <strain evidence="1">CAN-66</strain>
        <tissue evidence="1">Leaf</tissue>
    </source>
</reference>
<dbReference type="AlphaFoldDB" id="A0AA38TMF3"/>
<accession>A0AA38TMF3</accession>
<proteinExistence type="predicted"/>
<comment type="caution">
    <text evidence="1">The sequence shown here is derived from an EMBL/GenBank/DDBJ whole genome shotgun (WGS) entry which is preliminary data.</text>
</comment>
<sequence>MLTRNVEMFYSLVSGDLKQRITYGLKSSSLSTVSNFNRVSAVDPLLFKRDGIWGNIAKIHMDMAALQVDLPATFHREPPLGQWLWLLLFAKNWILSYCKMIET</sequence>
<evidence type="ECO:0000313" key="2">
    <source>
        <dbReference type="Proteomes" id="UP001172457"/>
    </source>
</evidence>
<dbReference type="Proteomes" id="UP001172457">
    <property type="component" value="Chromosome 3"/>
</dbReference>
<protein>
    <submittedName>
        <fullName evidence="1">Uncharacterized protein</fullName>
    </submittedName>
</protein>
<gene>
    <name evidence="1" type="ORF">OSB04_011370</name>
</gene>
<organism evidence="1 2">
    <name type="scientific">Centaurea solstitialis</name>
    <name type="common">yellow star-thistle</name>
    <dbReference type="NCBI Taxonomy" id="347529"/>
    <lineage>
        <taxon>Eukaryota</taxon>
        <taxon>Viridiplantae</taxon>
        <taxon>Streptophyta</taxon>
        <taxon>Embryophyta</taxon>
        <taxon>Tracheophyta</taxon>
        <taxon>Spermatophyta</taxon>
        <taxon>Magnoliopsida</taxon>
        <taxon>eudicotyledons</taxon>
        <taxon>Gunneridae</taxon>
        <taxon>Pentapetalae</taxon>
        <taxon>asterids</taxon>
        <taxon>campanulids</taxon>
        <taxon>Asterales</taxon>
        <taxon>Asteraceae</taxon>
        <taxon>Carduoideae</taxon>
        <taxon>Cardueae</taxon>
        <taxon>Centaureinae</taxon>
        <taxon>Centaurea</taxon>
    </lineage>
</organism>
<evidence type="ECO:0000313" key="1">
    <source>
        <dbReference type="EMBL" id="KAJ9556756.1"/>
    </source>
</evidence>